<dbReference type="EMBL" id="MGAG01000032">
    <property type="protein sequence ID" value="OGK39963.1"/>
    <property type="molecule type" value="Genomic_DNA"/>
</dbReference>
<evidence type="ECO:0000313" key="2">
    <source>
        <dbReference type="Proteomes" id="UP000177698"/>
    </source>
</evidence>
<dbReference type="AlphaFoldDB" id="A0A1F7I9C2"/>
<organism evidence="1 2">
    <name type="scientific">Candidatus Roizmanbacteria bacterium RIFCSPLOWO2_01_FULL_37_12</name>
    <dbReference type="NCBI Taxonomy" id="1802056"/>
    <lineage>
        <taxon>Bacteria</taxon>
        <taxon>Candidatus Roizmaniibacteriota</taxon>
    </lineage>
</organism>
<dbReference type="Proteomes" id="UP000177698">
    <property type="component" value="Unassembled WGS sequence"/>
</dbReference>
<evidence type="ECO:0000313" key="1">
    <source>
        <dbReference type="EMBL" id="OGK39963.1"/>
    </source>
</evidence>
<sequence length="167" mass="18218">MEKIRNRQTFSPKLVENQSATTKAAFSKLKEYFELANASANPVHGNNLVRASGIIANGSAMVTAELTTQLQKSKHNKESPQEVIRLLIKSGGCKLIAIVTEEGLQFINASMIGVSFLGLAIQIKNPHILIGSGGFSINQAADSENFAWRIFDLVDFVKNIRDTNDKG</sequence>
<name>A0A1F7I9C2_9BACT</name>
<dbReference type="STRING" id="1802056.A2954_01705"/>
<gene>
    <name evidence="1" type="ORF">A2954_01705</name>
</gene>
<proteinExistence type="predicted"/>
<reference evidence="1 2" key="1">
    <citation type="journal article" date="2016" name="Nat. Commun.">
        <title>Thousands of microbial genomes shed light on interconnected biogeochemical processes in an aquifer system.</title>
        <authorList>
            <person name="Anantharaman K."/>
            <person name="Brown C.T."/>
            <person name="Hug L.A."/>
            <person name="Sharon I."/>
            <person name="Castelle C.J."/>
            <person name="Probst A.J."/>
            <person name="Thomas B.C."/>
            <person name="Singh A."/>
            <person name="Wilkins M.J."/>
            <person name="Karaoz U."/>
            <person name="Brodie E.L."/>
            <person name="Williams K.H."/>
            <person name="Hubbard S.S."/>
            <person name="Banfield J.F."/>
        </authorList>
    </citation>
    <scope>NUCLEOTIDE SEQUENCE [LARGE SCALE GENOMIC DNA]</scope>
</reference>
<protein>
    <submittedName>
        <fullName evidence="1">Uncharacterized protein</fullName>
    </submittedName>
</protein>
<comment type="caution">
    <text evidence="1">The sequence shown here is derived from an EMBL/GenBank/DDBJ whole genome shotgun (WGS) entry which is preliminary data.</text>
</comment>
<accession>A0A1F7I9C2</accession>